<proteinExistence type="predicted"/>
<sequence length="102" mass="10917">MKVLVPAVRVNDSLLLAPSADVCPLYAVYELEKGGFKLVKVVASRGSGSSALREAVESERPDIVIVPEAAEVRELEMLGVGVCRSRELEVEKALRELGGTPP</sequence>
<dbReference type="EMBL" id="DTIB01000018">
    <property type="protein sequence ID" value="HGB24591.1"/>
    <property type="molecule type" value="Genomic_DNA"/>
</dbReference>
<evidence type="ECO:0008006" key="3">
    <source>
        <dbReference type="Google" id="ProtNLM"/>
    </source>
</evidence>
<organism evidence="1">
    <name type="scientific">Thermofilum pendens</name>
    <dbReference type="NCBI Taxonomy" id="2269"/>
    <lineage>
        <taxon>Archaea</taxon>
        <taxon>Thermoproteota</taxon>
        <taxon>Thermoprotei</taxon>
        <taxon>Thermofilales</taxon>
        <taxon>Thermofilaceae</taxon>
        <taxon>Thermofilum</taxon>
    </lineage>
</organism>
<accession>A0A7C3SKC3</accession>
<evidence type="ECO:0000313" key="2">
    <source>
        <dbReference type="EMBL" id="HHP05335.1"/>
    </source>
</evidence>
<evidence type="ECO:0000313" key="1">
    <source>
        <dbReference type="EMBL" id="HGB24591.1"/>
    </source>
</evidence>
<dbReference type="EMBL" id="DRZM01000181">
    <property type="protein sequence ID" value="HHP05335.1"/>
    <property type="molecule type" value="Genomic_DNA"/>
</dbReference>
<protein>
    <recommendedName>
        <fullName evidence="3">Dinitrogenase iron-molybdenum cofactor biosynthesis domain-containing protein</fullName>
    </recommendedName>
</protein>
<reference evidence="1" key="1">
    <citation type="journal article" date="2020" name="mSystems">
        <title>Genome- and Community-Level Interaction Insights into Carbon Utilization and Element Cycling Functions of Hydrothermarchaeota in Hydrothermal Sediment.</title>
        <authorList>
            <person name="Zhou Z."/>
            <person name="Liu Y."/>
            <person name="Xu W."/>
            <person name="Pan J."/>
            <person name="Luo Z.H."/>
            <person name="Li M."/>
        </authorList>
    </citation>
    <scope>NUCLEOTIDE SEQUENCE [LARGE SCALE GENOMIC DNA]</scope>
    <source>
        <strain evidence="2">SpSt-1125</strain>
        <strain evidence="1">SpSt-8</strain>
    </source>
</reference>
<dbReference type="InterPro" id="IPR036105">
    <property type="entry name" value="DiNase_FeMo-co_biosyn_sf"/>
</dbReference>
<comment type="caution">
    <text evidence="1">The sequence shown here is derived from an EMBL/GenBank/DDBJ whole genome shotgun (WGS) entry which is preliminary data.</text>
</comment>
<gene>
    <name evidence="2" type="ORF">ENM88_06300</name>
    <name evidence="1" type="ORF">ENV88_00775</name>
</gene>
<dbReference type="SUPFAM" id="SSF53146">
    <property type="entry name" value="Nitrogenase accessory factor-like"/>
    <property type="match status" value="1"/>
</dbReference>
<name>A0A7C3SKC3_THEPE</name>
<dbReference type="AlphaFoldDB" id="A0A7C3SKC3"/>